<dbReference type="Gene3D" id="3.80.10.10">
    <property type="entry name" value="Ribonuclease Inhibitor"/>
    <property type="match status" value="1"/>
</dbReference>
<evidence type="ECO:0000313" key="1">
    <source>
        <dbReference type="EMBL" id="GBC05334.1"/>
    </source>
</evidence>
<dbReference type="InterPro" id="IPR032675">
    <property type="entry name" value="LRR_dom_sf"/>
</dbReference>
<name>A0A2Z6RRP5_9GLOM</name>
<accession>A0A2Z6RRP5</accession>
<keyword evidence="3" id="KW-1185">Reference proteome</keyword>
<reference evidence="1 3" key="1">
    <citation type="submission" date="2017-11" db="EMBL/GenBank/DDBJ databases">
        <title>The genome of Rhizophagus clarus HR1 reveals common genetic basis of auxotrophy among arbuscular mycorrhizal fungi.</title>
        <authorList>
            <person name="Kobayashi Y."/>
        </authorList>
    </citation>
    <scope>NUCLEOTIDE SEQUENCE [LARGE SCALE GENOMIC DNA]</scope>
    <source>
        <strain evidence="1 3">HR1</strain>
    </source>
</reference>
<gene>
    <name evidence="2" type="ORF">RCL2_001485200</name>
    <name evidence="1" type="ORF">RclHR1_06180019</name>
</gene>
<dbReference type="Proteomes" id="UP000615446">
    <property type="component" value="Unassembled WGS sequence"/>
</dbReference>
<organism evidence="1 3">
    <name type="scientific">Rhizophagus clarus</name>
    <dbReference type="NCBI Taxonomy" id="94130"/>
    <lineage>
        <taxon>Eukaryota</taxon>
        <taxon>Fungi</taxon>
        <taxon>Fungi incertae sedis</taxon>
        <taxon>Mucoromycota</taxon>
        <taxon>Glomeromycotina</taxon>
        <taxon>Glomeromycetes</taxon>
        <taxon>Glomerales</taxon>
        <taxon>Glomeraceae</taxon>
        <taxon>Rhizophagus</taxon>
    </lineage>
</organism>
<dbReference type="Proteomes" id="UP000247702">
    <property type="component" value="Unassembled WGS sequence"/>
</dbReference>
<reference evidence="2" key="2">
    <citation type="submission" date="2019-10" db="EMBL/GenBank/DDBJ databases">
        <title>Conservation and host-specific expression of non-tandemly repeated heterogenous ribosome RNA gene in arbuscular mycorrhizal fungi.</title>
        <authorList>
            <person name="Maeda T."/>
            <person name="Kobayashi Y."/>
            <person name="Nakagawa T."/>
            <person name="Ezawa T."/>
            <person name="Yamaguchi K."/>
            <person name="Bino T."/>
            <person name="Nishimoto Y."/>
            <person name="Shigenobu S."/>
            <person name="Kawaguchi M."/>
        </authorList>
    </citation>
    <scope>NUCLEOTIDE SEQUENCE</scope>
    <source>
        <strain evidence="2">HR1</strain>
    </source>
</reference>
<evidence type="ECO:0000313" key="2">
    <source>
        <dbReference type="EMBL" id="GES87882.1"/>
    </source>
</evidence>
<dbReference type="EMBL" id="BEXD01004002">
    <property type="protein sequence ID" value="GBC05334.1"/>
    <property type="molecule type" value="Genomic_DNA"/>
</dbReference>
<dbReference type="Gene3D" id="1.20.1280.50">
    <property type="match status" value="1"/>
</dbReference>
<comment type="caution">
    <text evidence="1">The sequence shown here is derived from an EMBL/GenBank/DDBJ whole genome shotgun (WGS) entry which is preliminary data.</text>
</comment>
<proteinExistence type="predicted"/>
<dbReference type="OrthoDB" id="5586401at2759"/>
<dbReference type="EMBL" id="BLAL01000172">
    <property type="protein sequence ID" value="GES87882.1"/>
    <property type="molecule type" value="Genomic_DNA"/>
</dbReference>
<protein>
    <submittedName>
        <fullName evidence="1">Uncharacterized protein</fullName>
    </submittedName>
</protein>
<dbReference type="AlphaFoldDB" id="A0A2Z6RRP5"/>
<sequence>MPRSRSRKKKSKEQTLRPNHKLPPELITEIFEYLWGGILDEQAYETEIPNALDNHFSQEKSDLFRVSRVCSVWRQIAVPRIWQKVLFQLDAERDWEKLFQLLEQEGYGKYTRQIHIEYDYDPKQNETESTLSEKLNGIVKFAKAVPGMHTFAVRFNSLTSDHISEDLPPVMDSFFADISESCRSVQRVKIHTSALRGPNKEDTLYLPSVSNIISTVTGTVREVDLMMHVANQETIGALRDCKRIDRALVHCCDWKETPGDFYTLLTSWKNIKNLQIEPPHTTDHNWEEIYKKSLQYLADNCGEQLEELWMPLREEDQKLFCNLVEKTPNLKVLALEGRDFLSEGHFLDVIARTTPELNYIHLSYFPSVTGEDIKDIRWHQLMDVNIMGCDELEKNPRFFDRVKKDYCCKLNIHIYDHDGNIIEER</sequence>
<evidence type="ECO:0000313" key="3">
    <source>
        <dbReference type="Proteomes" id="UP000247702"/>
    </source>
</evidence>